<evidence type="ECO:0000313" key="2">
    <source>
        <dbReference type="Proteomes" id="UP000190395"/>
    </source>
</evidence>
<protein>
    <submittedName>
        <fullName evidence="1">Abortive infection bacteriophage resistance protein</fullName>
    </submittedName>
</protein>
<dbReference type="InterPro" id="IPR011664">
    <property type="entry name" value="Abi_system_AbiD/AbiF-like"/>
</dbReference>
<keyword evidence="2" id="KW-1185">Reference proteome</keyword>
<dbReference type="Pfam" id="PF07751">
    <property type="entry name" value="Abi_2"/>
    <property type="match status" value="1"/>
</dbReference>
<name>A0A1T4QWN9_9SPIR</name>
<proteinExistence type="predicted"/>
<evidence type="ECO:0000313" key="1">
    <source>
        <dbReference type="EMBL" id="SKA07871.1"/>
    </source>
</evidence>
<dbReference type="RefSeq" id="WP_078931861.1">
    <property type="nucleotide sequence ID" value="NZ_FUXC01000019.1"/>
</dbReference>
<dbReference type="AlphaFoldDB" id="A0A1T4QWN9"/>
<dbReference type="EMBL" id="FUXC01000019">
    <property type="protein sequence ID" value="SKA07871.1"/>
    <property type="molecule type" value="Genomic_DNA"/>
</dbReference>
<reference evidence="1 2" key="1">
    <citation type="submission" date="2017-02" db="EMBL/GenBank/DDBJ databases">
        <authorList>
            <person name="Peterson S.W."/>
        </authorList>
    </citation>
    <scope>NUCLEOTIDE SEQUENCE [LARGE SCALE GENOMIC DNA]</scope>
    <source>
        <strain evidence="1 2">ATCC BAA-909</strain>
    </source>
</reference>
<gene>
    <name evidence="1" type="ORF">SAMN02745152_02134</name>
</gene>
<organism evidence="1 2">
    <name type="scientific">Treponema berlinense</name>
    <dbReference type="NCBI Taxonomy" id="225004"/>
    <lineage>
        <taxon>Bacteria</taxon>
        <taxon>Pseudomonadati</taxon>
        <taxon>Spirochaetota</taxon>
        <taxon>Spirochaetia</taxon>
        <taxon>Spirochaetales</taxon>
        <taxon>Treponemataceae</taxon>
        <taxon>Treponema</taxon>
    </lineage>
</organism>
<dbReference type="OrthoDB" id="5363652at2"/>
<dbReference type="GeneID" id="303368344"/>
<accession>A0A1T4QWN9</accession>
<sequence>MAKIAYTNPATTIPQQITKLQNKGLTISDISYASNVLTSINYYRLSGYWLYYETSRDVIRPGTTFEQVMDMYYFDRDLRSLIFEGISRFEVTLRTRWAYETGIKYGPQKFYYKNYCKDETERLANIKTTKHEVDRSKEAFIKHNVTKYTGKLPAAWISCEVMSFGNLSCWYTNLKEVPSSNPTSPGNAKDAIASFFKVDAHLLESWIHSLAVLRNQCAHQARIVNKKLTIIPKKPKSNKNPIKNLWSSQSNCYYNLILVLIFLNQNITSPSHWVTEIKDFLKRNKTKCIDFLGFSNDWEKDSFWA</sequence>
<dbReference type="Proteomes" id="UP000190395">
    <property type="component" value="Unassembled WGS sequence"/>
</dbReference>